<accession>A0A2N6T2Z9</accession>
<dbReference type="Pfam" id="PF03352">
    <property type="entry name" value="Adenine_glyco"/>
    <property type="match status" value="1"/>
</dbReference>
<dbReference type="InterPro" id="IPR005019">
    <property type="entry name" value="Adenine_glyco"/>
</dbReference>
<gene>
    <name evidence="1" type="ORF">CJ203_09605</name>
</gene>
<organism evidence="1 2">
    <name type="scientific">Corynebacterium tuscaniense</name>
    <dbReference type="NCBI Taxonomy" id="302449"/>
    <lineage>
        <taxon>Bacteria</taxon>
        <taxon>Bacillati</taxon>
        <taxon>Actinomycetota</taxon>
        <taxon>Actinomycetes</taxon>
        <taxon>Mycobacteriales</taxon>
        <taxon>Corynebacteriaceae</taxon>
        <taxon>Corynebacterium</taxon>
    </lineage>
</organism>
<reference evidence="1 2" key="1">
    <citation type="submission" date="2017-09" db="EMBL/GenBank/DDBJ databases">
        <title>Bacterial strain isolated from the female urinary microbiota.</title>
        <authorList>
            <person name="Thomas-White K."/>
            <person name="Kumar N."/>
            <person name="Forster S."/>
            <person name="Putonti C."/>
            <person name="Lawley T."/>
            <person name="Wolfe A.J."/>
        </authorList>
    </citation>
    <scope>NUCLEOTIDE SEQUENCE [LARGE SCALE GENOMIC DNA]</scope>
    <source>
        <strain evidence="1 2">UMB0792</strain>
    </source>
</reference>
<evidence type="ECO:0000313" key="2">
    <source>
        <dbReference type="Proteomes" id="UP000235836"/>
    </source>
</evidence>
<dbReference type="InterPro" id="IPR011257">
    <property type="entry name" value="DNA_glycosylase"/>
</dbReference>
<evidence type="ECO:0008006" key="3">
    <source>
        <dbReference type="Google" id="ProtNLM"/>
    </source>
</evidence>
<comment type="caution">
    <text evidence="1">The sequence shown here is derived from an EMBL/GenBank/DDBJ whole genome shotgun (WGS) entry which is preliminary data.</text>
</comment>
<dbReference type="EMBL" id="PNHG01000018">
    <property type="protein sequence ID" value="PMC63696.1"/>
    <property type="molecule type" value="Genomic_DNA"/>
</dbReference>
<dbReference type="GO" id="GO:0008725">
    <property type="term" value="F:DNA-3-methyladenine glycosylase activity"/>
    <property type="evidence" value="ECO:0007669"/>
    <property type="project" value="InterPro"/>
</dbReference>
<dbReference type="Gene3D" id="1.10.340.30">
    <property type="entry name" value="Hypothetical protein, domain 2"/>
    <property type="match status" value="1"/>
</dbReference>
<proteinExistence type="predicted"/>
<dbReference type="SUPFAM" id="SSF48150">
    <property type="entry name" value="DNA-glycosylase"/>
    <property type="match status" value="1"/>
</dbReference>
<evidence type="ECO:0000313" key="1">
    <source>
        <dbReference type="EMBL" id="PMC63696.1"/>
    </source>
</evidence>
<dbReference type="AlphaFoldDB" id="A0A2N6T2Z9"/>
<dbReference type="InterPro" id="IPR052891">
    <property type="entry name" value="DNA-3mA_glycosylase"/>
</dbReference>
<dbReference type="PANTHER" id="PTHR30037:SF4">
    <property type="entry name" value="DNA-3-METHYLADENINE GLYCOSYLASE I"/>
    <property type="match status" value="1"/>
</dbReference>
<dbReference type="GO" id="GO:0006284">
    <property type="term" value="P:base-excision repair"/>
    <property type="evidence" value="ECO:0007669"/>
    <property type="project" value="InterPro"/>
</dbReference>
<dbReference type="PANTHER" id="PTHR30037">
    <property type="entry name" value="DNA-3-METHYLADENINE GLYCOSYLASE 1"/>
    <property type="match status" value="1"/>
</dbReference>
<sequence length="248" mass="27550">MYAASFGCGTPACANVAAVRVIPSLTQCWYPRAMKITPRATRAISSAASRTAGVFIKNSLQRGTKWAPTAVKVSMTLSHFELDTHQDNQQQALTRDVTPLVQEYFDTEWGNPVTTEKEMFELLGLEVFVVGLSWNLILHKRDALRRAIFNNSIETIARWDEADVEALLSDDTIIRNRRKINAVITNAQAALALRDEGTDLAEFLWSFEPTPQSVEDTKELVKALKVRGFTMLGPVTVFALLQCTGITS</sequence>
<name>A0A2N6T2Z9_9CORY</name>
<keyword evidence="2" id="KW-1185">Reference proteome</keyword>
<protein>
    <recommendedName>
        <fullName evidence="3">DNA-3-methyladenine glycosylase I</fullName>
    </recommendedName>
</protein>
<dbReference type="Proteomes" id="UP000235836">
    <property type="component" value="Unassembled WGS sequence"/>
</dbReference>